<feature type="transmembrane region" description="Helical" evidence="1">
    <location>
        <begin position="126"/>
        <end position="148"/>
    </location>
</feature>
<evidence type="ECO:0000313" key="3">
    <source>
        <dbReference type="Proteomes" id="UP000004846"/>
    </source>
</evidence>
<dbReference type="AlphaFoldDB" id="A0A125W232"/>
<gene>
    <name evidence="2" type="ORF">HMPREF9498_02994</name>
</gene>
<feature type="transmembrane region" description="Helical" evidence="1">
    <location>
        <begin position="95"/>
        <end position="120"/>
    </location>
</feature>
<feature type="transmembrane region" description="Helical" evidence="1">
    <location>
        <begin position="195"/>
        <end position="213"/>
    </location>
</feature>
<keyword evidence="1" id="KW-0472">Membrane</keyword>
<accession>A0A125W232</accession>
<evidence type="ECO:0008006" key="4">
    <source>
        <dbReference type="Google" id="ProtNLM"/>
    </source>
</evidence>
<keyword evidence="1" id="KW-0812">Transmembrane</keyword>
<dbReference type="RefSeq" id="WP_002391717.1">
    <property type="nucleotide sequence ID" value="NZ_GL454487.1"/>
</dbReference>
<comment type="caution">
    <text evidence="2">The sequence shown here is derived from an EMBL/GenBank/DDBJ whole genome shotgun (WGS) entry which is preliminary data.</text>
</comment>
<reference evidence="2 3" key="1">
    <citation type="submission" date="2010-07" db="EMBL/GenBank/DDBJ databases">
        <authorList>
            <person name="Sid Ahmed O."/>
        </authorList>
    </citation>
    <scope>NUCLEOTIDE SEQUENCE [LARGE SCALE GENOMIC DNA]</scope>
    <source>
        <strain evidence="2 3">TX4248</strain>
    </source>
</reference>
<sequence>MFTKQTFDNNIYMKIFRWLYILFIGNLGLLLVNIPFFIAVISLDIDPRNLPLFVVTLLPMGAGMIALLGLIDTFKEEKELDPFKTFFQKFRQFGLRGFLISLLGLGSSIISVTDIFFFAKTTIGKWFIPLMVLLLIFGLAIMLNGWYFQVRNPQASFKDVFRISIYYGLRKWYVSCLNVFLLFSMFAMMFLKPQFGFVVTPVLFLGIIYLNTGKLHEKQKKNK</sequence>
<proteinExistence type="predicted"/>
<feature type="transmembrane region" description="Helical" evidence="1">
    <location>
        <begin position="169"/>
        <end position="189"/>
    </location>
</feature>
<keyword evidence="1" id="KW-1133">Transmembrane helix</keyword>
<organism evidence="2 3">
    <name type="scientific">Enterococcus faecalis TX4248</name>
    <dbReference type="NCBI Taxonomy" id="749495"/>
    <lineage>
        <taxon>Bacteria</taxon>
        <taxon>Bacillati</taxon>
        <taxon>Bacillota</taxon>
        <taxon>Bacilli</taxon>
        <taxon>Lactobacillales</taxon>
        <taxon>Enterococcaceae</taxon>
        <taxon>Enterococcus</taxon>
    </lineage>
</organism>
<name>A0A125W232_ENTFL</name>
<dbReference type="EMBL" id="AEBR01000106">
    <property type="protein sequence ID" value="EFM81462.1"/>
    <property type="molecule type" value="Genomic_DNA"/>
</dbReference>
<evidence type="ECO:0000256" key="1">
    <source>
        <dbReference type="SAM" id="Phobius"/>
    </source>
</evidence>
<protein>
    <recommendedName>
        <fullName evidence="4">DUF624 domain-containing protein</fullName>
    </recommendedName>
</protein>
<dbReference type="HOGENOM" id="CLU_107954_0_0_9"/>
<feature type="transmembrane region" description="Helical" evidence="1">
    <location>
        <begin position="20"/>
        <end position="41"/>
    </location>
</feature>
<feature type="transmembrane region" description="Helical" evidence="1">
    <location>
        <begin position="53"/>
        <end position="74"/>
    </location>
</feature>
<evidence type="ECO:0000313" key="2">
    <source>
        <dbReference type="EMBL" id="EFM81462.1"/>
    </source>
</evidence>
<dbReference type="Proteomes" id="UP000004846">
    <property type="component" value="Unassembled WGS sequence"/>
</dbReference>